<dbReference type="GO" id="GO:0005634">
    <property type="term" value="C:nucleus"/>
    <property type="evidence" value="ECO:0007669"/>
    <property type="project" value="UniProtKB-SubCell"/>
</dbReference>
<feature type="compositionally biased region" description="Polar residues" evidence="7">
    <location>
        <begin position="373"/>
        <end position="390"/>
    </location>
</feature>
<feature type="compositionally biased region" description="Low complexity" evidence="7">
    <location>
        <begin position="749"/>
        <end position="762"/>
    </location>
</feature>
<dbReference type="InterPro" id="IPR023214">
    <property type="entry name" value="HAD_sf"/>
</dbReference>
<dbReference type="NCBIfam" id="TIGR02250">
    <property type="entry name" value="FCP1_euk"/>
    <property type="match status" value="1"/>
</dbReference>
<dbReference type="InterPro" id="IPR036420">
    <property type="entry name" value="BRCT_dom_sf"/>
</dbReference>
<evidence type="ECO:0000259" key="9">
    <source>
        <dbReference type="PROSITE" id="PS50969"/>
    </source>
</evidence>
<dbReference type="CDD" id="cd17729">
    <property type="entry name" value="BRCT_CTDP1"/>
    <property type="match status" value="1"/>
</dbReference>
<feature type="domain" description="FCP1 homology" evidence="9">
    <location>
        <begin position="155"/>
        <end position="331"/>
    </location>
</feature>
<protein>
    <recommendedName>
        <fullName evidence="6">RNA polymerase II subunit A C-terminal domain phosphatase</fullName>
        <ecNumber evidence="6">3.1.3.16</ecNumber>
    </recommendedName>
</protein>
<dbReference type="OrthoDB" id="10249888at2759"/>
<sequence length="861" mass="94359">MLLRLPSGLHYPITVTELLKQQNDDVERFAPLFSYSYQTTVTEGDEFGEDRQVQKTFPARYESNVEGVLKAWKINKGTVIAQSVAIAEIEEPCSHNVQFGGMCANCGRDMTQTSYVTEVVDAARAPINMVHDNVALRVSQDEAAAAEDEAKRRLLSAKKLSLVVDLDQTVIQATVDPTVAEWQKDPLNPNYEAVKDVRSFQLKDDGPGGNGMWYYIKLRPGLESFLETMSKLYELHIYTMGTRAYARQITDIIDPKRKIFGNRVLSRSENGSMSAKNLQRLFPVDTKMVVIIDDRGDVWNWIENLIKVTPFDFFIGIGDINASFLPKRPEVPQGASDSVSKPARTVVGGEDSDNRSEPHNNGVGSEQTEDSDQATGSLSQSSVRSTASNASTLDQLVSMSGGDDPSLLQELTHRQDEAIAAQLTDRPLLQKQKELDAEDSISETAAIVADGEGEIPAIPNASTAAERPRHHLLRDDDRELHYLEKALRKVHADFFETHARQVASIQGGRLGQLRPGEKRKQPLHANSDLAVVPDMKVLLPQVKRTVLSGVVIVFSGVKPLHIDLNQFDQAILARNFGAGVEQRINKKTTHVVAGNARTNKAKTAFKRNIKVVSSQWVTDSITQWEKLGEEPYLLKYDGADPLFRNGEDGDDILSDSGDPPSPGSEEDDPSANSRRKRPALSLDINDDDESDIEGVLPSDAMDDKSPIGGGKEDWQEMNDELDVFLAEGDSNDENSDKEALASGTASVDSNKSAKSTKSSISIRGKKRSRPGPEETDSDESESPGKNKKKRGTTLSQTVVAGNKDNGLPTPDITGGEEAKGALEKSNAADERVEDEGGGWSDFDDDLEAEMEKAAKEEQGKG</sequence>
<dbReference type="GO" id="GO:0008420">
    <property type="term" value="F:RNA polymerase II CTD heptapeptide repeat phosphatase activity"/>
    <property type="evidence" value="ECO:0007669"/>
    <property type="project" value="UniProtKB-UniRule"/>
</dbReference>
<dbReference type="InterPro" id="IPR004274">
    <property type="entry name" value="FCP1_dom"/>
</dbReference>
<evidence type="ECO:0000313" key="10">
    <source>
        <dbReference type="EMBL" id="CAF9920285.1"/>
    </source>
</evidence>
<dbReference type="PROSITE" id="PS50969">
    <property type="entry name" value="FCP1"/>
    <property type="match status" value="1"/>
</dbReference>
<dbReference type="PROSITE" id="PS50172">
    <property type="entry name" value="BRCT"/>
    <property type="match status" value="1"/>
</dbReference>
<dbReference type="Gene3D" id="3.40.50.1000">
    <property type="entry name" value="HAD superfamily/HAD-like"/>
    <property type="match status" value="1"/>
</dbReference>
<reference evidence="10" key="1">
    <citation type="submission" date="2021-03" db="EMBL/GenBank/DDBJ databases">
        <authorList>
            <person name="Tagirdzhanova G."/>
        </authorList>
    </citation>
    <scope>NUCLEOTIDE SEQUENCE</scope>
</reference>
<evidence type="ECO:0000256" key="2">
    <source>
        <dbReference type="ARBA" id="ARBA00022801"/>
    </source>
</evidence>
<keyword evidence="2 6" id="KW-0378">Hydrolase</keyword>
<dbReference type="InterPro" id="IPR011947">
    <property type="entry name" value="FCP1_euk"/>
</dbReference>
<dbReference type="Gene3D" id="1.10.287.10">
    <property type="entry name" value="S15/NS1, RNA-binding"/>
    <property type="match status" value="1"/>
</dbReference>
<comment type="catalytic activity">
    <reaction evidence="5 6">
        <text>O-phospho-L-threonyl-[protein] + H2O = L-threonyl-[protein] + phosphate</text>
        <dbReference type="Rhea" id="RHEA:47004"/>
        <dbReference type="Rhea" id="RHEA-COMP:11060"/>
        <dbReference type="Rhea" id="RHEA-COMP:11605"/>
        <dbReference type="ChEBI" id="CHEBI:15377"/>
        <dbReference type="ChEBI" id="CHEBI:30013"/>
        <dbReference type="ChEBI" id="CHEBI:43474"/>
        <dbReference type="ChEBI" id="CHEBI:61977"/>
        <dbReference type="EC" id="3.1.3.16"/>
    </reaction>
</comment>
<dbReference type="CDD" id="cd07521">
    <property type="entry name" value="HAD_FCP1-like"/>
    <property type="match status" value="1"/>
</dbReference>
<dbReference type="InterPro" id="IPR036412">
    <property type="entry name" value="HAD-like_sf"/>
</dbReference>
<evidence type="ECO:0000259" key="8">
    <source>
        <dbReference type="PROSITE" id="PS50172"/>
    </source>
</evidence>
<evidence type="ECO:0000256" key="7">
    <source>
        <dbReference type="SAM" id="MobiDB-lite"/>
    </source>
</evidence>
<dbReference type="SUPFAM" id="SSF52113">
    <property type="entry name" value="BRCT domain"/>
    <property type="match status" value="1"/>
</dbReference>
<dbReference type="Pfam" id="PF03031">
    <property type="entry name" value="NIF"/>
    <property type="match status" value="1"/>
</dbReference>
<comment type="catalytic activity">
    <reaction evidence="4 6">
        <text>O-phospho-L-seryl-[protein] + H2O = L-seryl-[protein] + phosphate</text>
        <dbReference type="Rhea" id="RHEA:20629"/>
        <dbReference type="Rhea" id="RHEA-COMP:9863"/>
        <dbReference type="Rhea" id="RHEA-COMP:11604"/>
        <dbReference type="ChEBI" id="CHEBI:15377"/>
        <dbReference type="ChEBI" id="CHEBI:29999"/>
        <dbReference type="ChEBI" id="CHEBI:43474"/>
        <dbReference type="ChEBI" id="CHEBI:83421"/>
        <dbReference type="EC" id="3.1.3.16"/>
    </reaction>
</comment>
<name>A0A8H3IM18_9LECA</name>
<dbReference type="PANTHER" id="PTHR23081:SF36">
    <property type="entry name" value="RNA POLYMERASE II SUBUNIT A C-TERMINAL DOMAIN PHOSPHATASE"/>
    <property type="match status" value="1"/>
</dbReference>
<gene>
    <name evidence="10" type="primary">FCP1</name>
    <name evidence="10" type="ORF">HETSPECPRED_004226</name>
</gene>
<dbReference type="Gene3D" id="3.40.50.10190">
    <property type="entry name" value="BRCT domain"/>
    <property type="match status" value="1"/>
</dbReference>
<comment type="caution">
    <text evidence="10">The sequence shown here is derived from an EMBL/GenBank/DDBJ whole genome shotgun (WGS) entry which is preliminary data.</text>
</comment>
<keyword evidence="3 6" id="KW-0539">Nucleus</keyword>
<dbReference type="InterPro" id="IPR001357">
    <property type="entry name" value="BRCT_dom"/>
</dbReference>
<feature type="region of interest" description="Disordered" evidence="7">
    <location>
        <begin position="328"/>
        <end position="390"/>
    </location>
</feature>
<dbReference type="SMART" id="SM00577">
    <property type="entry name" value="CPDc"/>
    <property type="match status" value="1"/>
</dbReference>
<comment type="subcellular location">
    <subcellularLocation>
        <location evidence="1 6">Nucleus</location>
    </subcellularLocation>
</comment>
<dbReference type="InterPro" id="IPR039189">
    <property type="entry name" value="Fcp1"/>
</dbReference>
<feature type="region of interest" description="Disordered" evidence="7">
    <location>
        <begin position="644"/>
        <end position="843"/>
    </location>
</feature>
<comment type="function">
    <text evidence="6">This promotes the activity of RNA polymerase II.</text>
</comment>
<evidence type="ECO:0000256" key="1">
    <source>
        <dbReference type="ARBA" id="ARBA00004123"/>
    </source>
</evidence>
<feature type="compositionally biased region" description="Basic and acidic residues" evidence="7">
    <location>
        <begin position="816"/>
        <end position="830"/>
    </location>
</feature>
<evidence type="ECO:0000256" key="3">
    <source>
        <dbReference type="ARBA" id="ARBA00023242"/>
    </source>
</evidence>
<proteinExistence type="predicted"/>
<evidence type="ECO:0000256" key="4">
    <source>
        <dbReference type="ARBA" id="ARBA00047761"/>
    </source>
</evidence>
<dbReference type="EC" id="3.1.3.16" evidence="6"/>
<dbReference type="SMART" id="SM00292">
    <property type="entry name" value="BRCT"/>
    <property type="match status" value="1"/>
</dbReference>
<dbReference type="SUPFAM" id="SSF56784">
    <property type="entry name" value="HAD-like"/>
    <property type="match status" value="1"/>
</dbReference>
<organism evidence="10 11">
    <name type="scientific">Heterodermia speciosa</name>
    <dbReference type="NCBI Taxonomy" id="116794"/>
    <lineage>
        <taxon>Eukaryota</taxon>
        <taxon>Fungi</taxon>
        <taxon>Dikarya</taxon>
        <taxon>Ascomycota</taxon>
        <taxon>Pezizomycotina</taxon>
        <taxon>Lecanoromycetes</taxon>
        <taxon>OSLEUM clade</taxon>
        <taxon>Lecanoromycetidae</taxon>
        <taxon>Caliciales</taxon>
        <taxon>Physciaceae</taxon>
        <taxon>Heterodermia</taxon>
    </lineage>
</organism>
<dbReference type="PANTHER" id="PTHR23081">
    <property type="entry name" value="RNA POLYMERASE II CTD PHOSPHATASE"/>
    <property type="match status" value="1"/>
</dbReference>
<feature type="compositionally biased region" description="Basic and acidic residues" evidence="7">
    <location>
        <begin position="701"/>
        <end position="714"/>
    </location>
</feature>
<feature type="compositionally biased region" description="Acidic residues" evidence="7">
    <location>
        <begin position="831"/>
        <end position="843"/>
    </location>
</feature>
<dbReference type="AlphaFoldDB" id="A0A8H3IM18"/>
<dbReference type="EMBL" id="CAJPDS010000025">
    <property type="protein sequence ID" value="CAF9920285.1"/>
    <property type="molecule type" value="Genomic_DNA"/>
</dbReference>
<evidence type="ECO:0000256" key="5">
    <source>
        <dbReference type="ARBA" id="ARBA00048336"/>
    </source>
</evidence>
<keyword evidence="11" id="KW-1185">Reference proteome</keyword>
<dbReference type="Pfam" id="PF00533">
    <property type="entry name" value="BRCT"/>
    <property type="match status" value="1"/>
</dbReference>
<evidence type="ECO:0000313" key="11">
    <source>
        <dbReference type="Proteomes" id="UP000664521"/>
    </source>
</evidence>
<feature type="domain" description="BRCT" evidence="8">
    <location>
        <begin position="542"/>
        <end position="634"/>
    </location>
</feature>
<accession>A0A8H3IM18</accession>
<dbReference type="Proteomes" id="UP000664521">
    <property type="component" value="Unassembled WGS sequence"/>
</dbReference>
<evidence type="ECO:0000256" key="6">
    <source>
        <dbReference type="RuleBase" id="RU366066"/>
    </source>
</evidence>